<evidence type="ECO:0000256" key="1">
    <source>
        <dbReference type="SAM" id="Phobius"/>
    </source>
</evidence>
<dbReference type="STRING" id="1076256.A0A2H3BNJ0"/>
<reference evidence="3" key="1">
    <citation type="journal article" date="2017" name="Nat. Ecol. Evol.">
        <title>Genome expansion and lineage-specific genetic innovations in the forest pathogenic fungi Armillaria.</title>
        <authorList>
            <person name="Sipos G."/>
            <person name="Prasanna A.N."/>
            <person name="Walter M.C."/>
            <person name="O'Connor E."/>
            <person name="Balint B."/>
            <person name="Krizsan K."/>
            <person name="Kiss B."/>
            <person name="Hess J."/>
            <person name="Varga T."/>
            <person name="Slot J."/>
            <person name="Riley R."/>
            <person name="Boka B."/>
            <person name="Rigling D."/>
            <person name="Barry K."/>
            <person name="Lee J."/>
            <person name="Mihaltcheva S."/>
            <person name="LaButti K."/>
            <person name="Lipzen A."/>
            <person name="Waldron R."/>
            <person name="Moloney N.M."/>
            <person name="Sperisen C."/>
            <person name="Kredics L."/>
            <person name="Vagvoelgyi C."/>
            <person name="Patrignani A."/>
            <person name="Fitzpatrick D."/>
            <person name="Nagy I."/>
            <person name="Doyle S."/>
            <person name="Anderson J.B."/>
            <person name="Grigoriev I.V."/>
            <person name="Gueldener U."/>
            <person name="Muensterkoetter M."/>
            <person name="Nagy L.G."/>
        </authorList>
    </citation>
    <scope>NUCLEOTIDE SEQUENCE [LARGE SCALE GENOMIC DNA]</scope>
    <source>
        <strain evidence="3">28-4</strain>
    </source>
</reference>
<name>A0A2H3BNJ0_9AGAR</name>
<evidence type="ECO:0000313" key="3">
    <source>
        <dbReference type="Proteomes" id="UP000218334"/>
    </source>
</evidence>
<dbReference type="EMBL" id="KZ293432">
    <property type="protein sequence ID" value="PBK68542.1"/>
    <property type="molecule type" value="Genomic_DNA"/>
</dbReference>
<keyword evidence="1" id="KW-0472">Membrane</keyword>
<sequence length="323" mass="36115">MMGNIAIDSAYVAAYLSTFLYGAYVVIAYHCSLVLYHRYKTKRLHKYLLGTHIALFLLITWRCTATIARTLYGVTHVEPDGTINLHPPWSTWSLVENSPWVMVTIVADAFLVYRTYIVWMQKCLIIAIPLFLFAADIAMGIFFLVDMADPTTTRQKLIHVTTAFAAVTLAANIICTALISFRIWRVRRNISETMQGFDPLSGVITLVVESAAVYTVVLITQIITLGLESYISFVLFDIQSPIIGIVFSMIIIRVSQGQSHGESGGTSTVDMTWWHSTAEETAANADIRPIIIADVHNDDVEAQHTDCRKVSTETNHESTVYKP</sequence>
<feature type="transmembrane region" description="Helical" evidence="1">
    <location>
        <begin position="230"/>
        <end position="252"/>
    </location>
</feature>
<feature type="transmembrane region" description="Helical" evidence="1">
    <location>
        <begin position="123"/>
        <end position="145"/>
    </location>
</feature>
<feature type="transmembrane region" description="Helical" evidence="1">
    <location>
        <begin position="12"/>
        <end position="35"/>
    </location>
</feature>
<keyword evidence="3" id="KW-1185">Reference proteome</keyword>
<evidence type="ECO:0000313" key="2">
    <source>
        <dbReference type="EMBL" id="PBK68542.1"/>
    </source>
</evidence>
<dbReference type="Proteomes" id="UP000218334">
    <property type="component" value="Unassembled WGS sequence"/>
</dbReference>
<protein>
    <submittedName>
        <fullName evidence="2">Uncharacterized protein</fullName>
    </submittedName>
</protein>
<proteinExistence type="predicted"/>
<gene>
    <name evidence="2" type="ORF">ARMSODRAFT_1085435</name>
</gene>
<keyword evidence="1" id="KW-0812">Transmembrane</keyword>
<dbReference type="AlphaFoldDB" id="A0A2H3BNJ0"/>
<feature type="transmembrane region" description="Helical" evidence="1">
    <location>
        <begin position="200"/>
        <end position="224"/>
    </location>
</feature>
<keyword evidence="1" id="KW-1133">Transmembrane helix</keyword>
<organism evidence="2 3">
    <name type="scientific">Armillaria solidipes</name>
    <dbReference type="NCBI Taxonomy" id="1076256"/>
    <lineage>
        <taxon>Eukaryota</taxon>
        <taxon>Fungi</taxon>
        <taxon>Dikarya</taxon>
        <taxon>Basidiomycota</taxon>
        <taxon>Agaricomycotina</taxon>
        <taxon>Agaricomycetes</taxon>
        <taxon>Agaricomycetidae</taxon>
        <taxon>Agaricales</taxon>
        <taxon>Marasmiineae</taxon>
        <taxon>Physalacriaceae</taxon>
        <taxon>Armillaria</taxon>
    </lineage>
</organism>
<accession>A0A2H3BNJ0</accession>
<feature type="transmembrane region" description="Helical" evidence="1">
    <location>
        <begin position="157"/>
        <end position="179"/>
    </location>
</feature>